<protein>
    <submittedName>
        <fullName evidence="2">Uncharacterized protein</fullName>
    </submittedName>
</protein>
<accession>A0A8H6KK12</accession>
<feature type="region of interest" description="Disordered" evidence="1">
    <location>
        <begin position="1"/>
        <end position="26"/>
    </location>
</feature>
<gene>
    <name evidence="2" type="ORF">CPLU01_05896</name>
</gene>
<dbReference type="EMBL" id="WIGO01000064">
    <property type="protein sequence ID" value="KAF6832947.1"/>
    <property type="molecule type" value="Genomic_DNA"/>
</dbReference>
<dbReference type="AlphaFoldDB" id="A0A8H6KK12"/>
<comment type="caution">
    <text evidence="2">The sequence shown here is derived from an EMBL/GenBank/DDBJ whole genome shotgun (WGS) entry which is preliminary data.</text>
</comment>
<keyword evidence="3" id="KW-1185">Reference proteome</keyword>
<reference evidence="2" key="1">
    <citation type="journal article" date="2020" name="Phytopathology">
        <title>Genome Sequence Resources of Colletotrichum truncatum, C. plurivorum, C. musicola, and C. sojae: Four Species Pathogenic to Soybean (Glycine max).</title>
        <authorList>
            <person name="Rogerio F."/>
            <person name="Boufleur T.R."/>
            <person name="Ciampi-Guillardi M."/>
            <person name="Sukno S.A."/>
            <person name="Thon M.R."/>
            <person name="Massola Junior N.S."/>
            <person name="Baroncelli R."/>
        </authorList>
    </citation>
    <scope>NUCLEOTIDE SEQUENCE</scope>
    <source>
        <strain evidence="2">LFN00145</strain>
    </source>
</reference>
<dbReference type="Proteomes" id="UP000654918">
    <property type="component" value="Unassembled WGS sequence"/>
</dbReference>
<organism evidence="2 3">
    <name type="scientific">Colletotrichum plurivorum</name>
    <dbReference type="NCBI Taxonomy" id="2175906"/>
    <lineage>
        <taxon>Eukaryota</taxon>
        <taxon>Fungi</taxon>
        <taxon>Dikarya</taxon>
        <taxon>Ascomycota</taxon>
        <taxon>Pezizomycotina</taxon>
        <taxon>Sordariomycetes</taxon>
        <taxon>Hypocreomycetidae</taxon>
        <taxon>Glomerellales</taxon>
        <taxon>Glomerellaceae</taxon>
        <taxon>Colletotrichum</taxon>
        <taxon>Colletotrichum orchidearum species complex</taxon>
    </lineage>
</organism>
<feature type="region of interest" description="Disordered" evidence="1">
    <location>
        <begin position="65"/>
        <end position="92"/>
    </location>
</feature>
<name>A0A8H6KK12_9PEZI</name>
<evidence type="ECO:0000256" key="1">
    <source>
        <dbReference type="SAM" id="MobiDB-lite"/>
    </source>
</evidence>
<evidence type="ECO:0000313" key="2">
    <source>
        <dbReference type="EMBL" id="KAF6832947.1"/>
    </source>
</evidence>
<evidence type="ECO:0000313" key="3">
    <source>
        <dbReference type="Proteomes" id="UP000654918"/>
    </source>
</evidence>
<proteinExistence type="predicted"/>
<sequence>MLTGYHRSSRSGPNLGPGGAAGELRLRPPMTDEVNFSIAFATGPIGGPSAGKQGAKIVRYPSLTQTCSSQPHDTNPPYLSRRPSAVGRERTRQRQWAYTRVTLTEVVQASSQTASECEMDALSTLSRQGWLGIKLPGPRLPIPRLVSPPSPAA</sequence>